<evidence type="ECO:0000256" key="1">
    <source>
        <dbReference type="SAM" id="Phobius"/>
    </source>
</evidence>
<evidence type="ECO:0000256" key="2">
    <source>
        <dbReference type="SAM" id="SignalP"/>
    </source>
</evidence>
<accession>A0A0G1X0U4</accession>
<evidence type="ECO:0000313" key="4">
    <source>
        <dbReference type="Proteomes" id="UP000034739"/>
    </source>
</evidence>
<keyword evidence="1" id="KW-1133">Transmembrane helix</keyword>
<sequence length="167" mass="17331">MKTVLAGLFALFTFFTWQPQTVFAACCNTLDAAASCQKNVGCVDGQTRCDTTQQCQAGGQAGTATGFSPFDGCQNNEVNTAIGCIPTDPSAFIGKFLSLGIGMAGGIAFLLILFGGFQILTSTGNPEQLNAGRELVGSAVTGLLLIIFSLFLLRLIGYNILGIPGFG</sequence>
<dbReference type="Proteomes" id="UP000034739">
    <property type="component" value="Unassembled WGS sequence"/>
</dbReference>
<name>A0A0G1X0U4_9BACT</name>
<reference evidence="3 4" key="1">
    <citation type="journal article" date="2015" name="Nature">
        <title>rRNA introns, odd ribosomes, and small enigmatic genomes across a large radiation of phyla.</title>
        <authorList>
            <person name="Brown C.T."/>
            <person name="Hug L.A."/>
            <person name="Thomas B.C."/>
            <person name="Sharon I."/>
            <person name="Castelle C.J."/>
            <person name="Singh A."/>
            <person name="Wilkins M.J."/>
            <person name="Williams K.H."/>
            <person name="Banfield J.F."/>
        </authorList>
    </citation>
    <scope>NUCLEOTIDE SEQUENCE [LARGE SCALE GENOMIC DNA]</scope>
</reference>
<dbReference type="AlphaFoldDB" id="A0A0G1X0U4"/>
<protein>
    <submittedName>
        <fullName evidence="3">Uncharacterized protein</fullName>
    </submittedName>
</protein>
<comment type="caution">
    <text evidence="3">The sequence shown here is derived from an EMBL/GenBank/DDBJ whole genome shotgun (WGS) entry which is preliminary data.</text>
</comment>
<proteinExistence type="predicted"/>
<gene>
    <name evidence="3" type="ORF">UY16_C0014G0025</name>
</gene>
<feature type="signal peptide" evidence="2">
    <location>
        <begin position="1"/>
        <end position="24"/>
    </location>
</feature>
<evidence type="ECO:0000313" key="3">
    <source>
        <dbReference type="EMBL" id="KKU88065.1"/>
    </source>
</evidence>
<dbReference type="PROSITE" id="PS51257">
    <property type="entry name" value="PROKAR_LIPOPROTEIN"/>
    <property type="match status" value="1"/>
</dbReference>
<dbReference type="EMBL" id="LCOY01000014">
    <property type="protein sequence ID" value="KKU88065.1"/>
    <property type="molecule type" value="Genomic_DNA"/>
</dbReference>
<feature type="transmembrane region" description="Helical" evidence="1">
    <location>
        <begin position="135"/>
        <end position="157"/>
    </location>
</feature>
<feature type="chain" id="PRO_5002540619" evidence="2">
    <location>
        <begin position="25"/>
        <end position="167"/>
    </location>
</feature>
<keyword evidence="1" id="KW-0472">Membrane</keyword>
<feature type="transmembrane region" description="Helical" evidence="1">
    <location>
        <begin position="96"/>
        <end position="114"/>
    </location>
</feature>
<keyword evidence="2" id="KW-0732">Signal</keyword>
<organism evidence="3 4">
    <name type="scientific">Candidatus Gottesmanbacteria bacterium GW2011_GWA2_47_9</name>
    <dbReference type="NCBI Taxonomy" id="1618445"/>
    <lineage>
        <taxon>Bacteria</taxon>
        <taxon>Candidatus Gottesmaniibacteriota</taxon>
    </lineage>
</organism>
<keyword evidence="1" id="KW-0812">Transmembrane</keyword>